<protein>
    <submittedName>
        <fullName evidence="1">Uncharacterized protein</fullName>
    </submittedName>
</protein>
<gene>
    <name evidence="1" type="ORF">FPB0191_02151</name>
</gene>
<proteinExistence type="predicted"/>
<evidence type="ECO:0000313" key="1">
    <source>
        <dbReference type="EMBL" id="AJA45957.1"/>
    </source>
</evidence>
<organism evidence="1 2">
    <name type="scientific">Frischella perrara</name>
    <dbReference type="NCBI Taxonomy" id="1267021"/>
    <lineage>
        <taxon>Bacteria</taxon>
        <taxon>Pseudomonadati</taxon>
        <taxon>Pseudomonadota</taxon>
        <taxon>Gammaproteobacteria</taxon>
        <taxon>Orbales</taxon>
        <taxon>Orbaceae</taxon>
        <taxon>Frischella</taxon>
    </lineage>
</organism>
<dbReference type="EMBL" id="CP009056">
    <property type="protein sequence ID" value="AJA45957.1"/>
    <property type="molecule type" value="Genomic_DNA"/>
</dbReference>
<dbReference type="STRING" id="1267021.FPB0191_02151"/>
<name>A0A0A7S552_FRIPE</name>
<sequence length="656" mass="77354">MPTIPTFESILLQINQSFGGIRLSTNKKRKFSTRRIQKEGVQKIYKAIFEDICSKLKLDIKAKSDIYKNLSDVEYFFKLVELNTWTGNATKQQIVWIWLAYIGVPSLARYMTFWNIDDITDKGMPGGKFWYLPDIIERNNKKILHLPVAQIVDWLLDLLGISMQEFITEYRDKADPDDKKTDTLIRTLYNWKVSENVPQPSKFEEFFPDSLNNLEFKGCFIIQDDLSHTEQFSLALQFVKQKFESLDTKHIAEILIHEIPITQVETLVNILNRNSDIEMEKHFIELLAIRYGKPEPKMIRHYFLMARIAQDGYIRLLKFLFPNVDKLCPDPGKNKLLQLISLYKFVYNLSIFSCKMNRHSIEEEEIYFDNNIPPHLTQILLSISRTKAKPESLHLLVSQILTDKFLNFTPQNELEDIFPYSDTSLLKIFSKLYNEELKEEEIRNNVKKLMKLFPLSTPQEFTLLIKNENQFDTVYQFFNKATLQPPQKLILIEKLSELAKSSYEKMMVILLKLGHYLDDDPIQPFDVSIQVENLLNEAEKNNDYIAWKAPLLNYKAKHVLSQNDFTQAKKLFREALNHCSEYNYGNLFRCKIAYDLLAIEVATSGKYIPQNHYRYYQEMVNHGMPEISLFNQEYYAKQCAEYFRKTLHKPYIKYNK</sequence>
<dbReference type="Proteomes" id="UP000030901">
    <property type="component" value="Chromosome"/>
</dbReference>
<evidence type="ECO:0000313" key="2">
    <source>
        <dbReference type="Proteomes" id="UP000030901"/>
    </source>
</evidence>
<reference evidence="1 2" key="1">
    <citation type="journal article" date="2014" name="Appl. Environ. Microbiol.">
        <title>Gut symbionts from distinct hosts exhibit genotoxic activity via divergent colibactin biosynthetic pathways.</title>
        <authorList>
            <person name="Engel P."/>
            <person name="Vizcaino M.I."/>
            <person name="Crawford J.M."/>
        </authorList>
    </citation>
    <scope>NUCLEOTIDE SEQUENCE [LARGE SCALE GENOMIC DNA]</scope>
    <source>
        <strain evidence="1 2">PEB0191</strain>
    </source>
</reference>
<dbReference type="RefSeq" id="WP_052236949.1">
    <property type="nucleotide sequence ID" value="NZ_CP009056.1"/>
</dbReference>
<dbReference type="HOGENOM" id="CLU_417836_0_0_6"/>
<accession>A0A0A7S552</accession>
<keyword evidence="2" id="KW-1185">Reference proteome</keyword>
<dbReference type="KEGG" id="fpp:FPB0191_02151"/>
<dbReference type="AlphaFoldDB" id="A0A0A7S552"/>
<dbReference type="OrthoDB" id="7029844at2"/>